<dbReference type="RefSeq" id="WP_105218168.1">
    <property type="nucleotide sequence ID" value="NZ_CAWNSU010000076.1"/>
</dbReference>
<dbReference type="AlphaFoldDB" id="A0A6N8FUN8"/>
<dbReference type="OrthoDB" id="232498at2"/>
<evidence type="ECO:0000313" key="3">
    <source>
        <dbReference type="EMBL" id="MUL36651.1"/>
    </source>
</evidence>
<feature type="domain" description="Protein SirB1 N-terminal" evidence="2">
    <location>
        <begin position="42"/>
        <end position="193"/>
    </location>
</feature>
<organism evidence="3 4">
    <name type="scientific">Gloeocapsopsis dulcis AAB1 = 1H9</name>
    <dbReference type="NCBI Taxonomy" id="1433147"/>
    <lineage>
        <taxon>Bacteria</taxon>
        <taxon>Bacillati</taxon>
        <taxon>Cyanobacteriota</taxon>
        <taxon>Cyanophyceae</taxon>
        <taxon>Oscillatoriophycideae</taxon>
        <taxon>Chroococcales</taxon>
        <taxon>Chroococcaceae</taxon>
        <taxon>Gloeocapsopsis</taxon>
        <taxon>Gloeocapsopsis dulcis</taxon>
    </lineage>
</organism>
<dbReference type="Proteomes" id="UP000441797">
    <property type="component" value="Unassembled WGS sequence"/>
</dbReference>
<dbReference type="PANTHER" id="PTHR31350">
    <property type="entry name" value="SI:DKEY-261L7.2"/>
    <property type="match status" value="1"/>
</dbReference>
<accession>A0A6N8FUN8</accession>
<dbReference type="Gene3D" id="1.25.40.10">
    <property type="entry name" value="Tetratricopeptide repeat domain"/>
    <property type="match status" value="1"/>
</dbReference>
<reference evidence="3 4" key="1">
    <citation type="journal article" date="2019" name="Front. Microbiol.">
        <title>Genomic Features for Desiccation Tolerance and Sugar Biosynthesis in the Extremophile Gloeocapsopsis sp. UTEX B3054.</title>
        <authorList>
            <person name="Urrejola C."/>
            <person name="Alcorta J."/>
            <person name="Salas L."/>
            <person name="Vasquez M."/>
            <person name="Polz M.F."/>
            <person name="Vicuna R."/>
            <person name="Diez B."/>
        </authorList>
    </citation>
    <scope>NUCLEOTIDE SEQUENCE [LARGE SCALE GENOMIC DNA]</scope>
    <source>
        <strain evidence="3 4">1H9</strain>
    </source>
</reference>
<dbReference type="InterPro" id="IPR032698">
    <property type="entry name" value="SirB1_N"/>
</dbReference>
<comment type="similarity">
    <text evidence="1">Belongs to the UPF0162 family.</text>
</comment>
<keyword evidence="4" id="KW-1185">Reference proteome</keyword>
<gene>
    <name evidence="3" type="ORF">BWI75_09890</name>
</gene>
<dbReference type="InterPro" id="IPR011990">
    <property type="entry name" value="TPR-like_helical_dom_sf"/>
</dbReference>
<evidence type="ECO:0000256" key="1">
    <source>
        <dbReference type="ARBA" id="ARBA00007100"/>
    </source>
</evidence>
<dbReference type="Pfam" id="PF13371">
    <property type="entry name" value="TPR_9"/>
    <property type="match status" value="1"/>
</dbReference>
<dbReference type="Pfam" id="PF13369">
    <property type="entry name" value="Transglut_core2"/>
    <property type="match status" value="1"/>
</dbReference>
<comment type="caution">
    <text evidence="3">The sequence shown here is derived from an EMBL/GenBank/DDBJ whole genome shotgun (WGS) entry which is preliminary data.</text>
</comment>
<dbReference type="SUPFAM" id="SSF48452">
    <property type="entry name" value="TPR-like"/>
    <property type="match status" value="1"/>
</dbReference>
<proteinExistence type="inferred from homology"/>
<evidence type="ECO:0000313" key="4">
    <source>
        <dbReference type="Proteomes" id="UP000441797"/>
    </source>
</evidence>
<evidence type="ECO:0000259" key="2">
    <source>
        <dbReference type="Pfam" id="PF13369"/>
    </source>
</evidence>
<dbReference type="PANTHER" id="PTHR31350:SF21">
    <property type="entry name" value="F-BOX ONLY PROTEIN 21"/>
    <property type="match status" value="1"/>
</dbReference>
<protein>
    <recommendedName>
        <fullName evidence="2">Protein SirB1 N-terminal domain-containing protein</fullName>
    </recommendedName>
</protein>
<name>A0A6N8FUN8_9CHRO</name>
<sequence>MDFPPARQYFYQETHQPDEQIDLAKAALYIAQEEYPHLELEEYLNALDTMAAEVQEQLPSERYPLRIVQTVNHYLYDDLGFTGNTSNYYDPRNSFFNDVIERRTGIPITLSLVYLEITKRIDFPMSGVGMPGHFLIRPNVQQMEIFVDPFNRGEILFLEDCQEKLSQIYGQPVTLQSSFLDVMSHRQFLARMLTNLKFAHLQKEQLTKALAAVERILLLFPELPTELRDRGLIYYQLGYWNAAVNDLQVYLEKVPYASDATVIRRLLNQLGSNF</sequence>
<dbReference type="EMBL" id="NAPY01000012">
    <property type="protein sequence ID" value="MUL36651.1"/>
    <property type="molecule type" value="Genomic_DNA"/>
</dbReference>